<keyword evidence="5" id="KW-1185">Reference proteome</keyword>
<gene>
    <name evidence="4" type="ORF">J2T15_001820</name>
</gene>
<dbReference type="CDD" id="cd04301">
    <property type="entry name" value="NAT_SF"/>
    <property type="match status" value="1"/>
</dbReference>
<keyword evidence="2" id="KW-0012">Acyltransferase</keyword>
<feature type="domain" description="N-acetyltransferase" evidence="3">
    <location>
        <begin position="1"/>
        <end position="167"/>
    </location>
</feature>
<dbReference type="RefSeq" id="WP_307203196.1">
    <property type="nucleotide sequence ID" value="NZ_JAUSSU010000003.1"/>
</dbReference>
<keyword evidence="1" id="KW-0808">Transferase</keyword>
<dbReference type="Proteomes" id="UP001229346">
    <property type="component" value="Unassembled WGS sequence"/>
</dbReference>
<evidence type="ECO:0000256" key="1">
    <source>
        <dbReference type="ARBA" id="ARBA00022679"/>
    </source>
</evidence>
<dbReference type="Gene3D" id="3.40.630.30">
    <property type="match status" value="1"/>
</dbReference>
<dbReference type="EMBL" id="JAUSSU010000003">
    <property type="protein sequence ID" value="MDQ0112385.1"/>
    <property type="molecule type" value="Genomic_DNA"/>
</dbReference>
<name>A0ABT9TYD9_PAEHA</name>
<sequence>MNFHQVQMGSLPSVLKIFRRVKSELKNQKNDQWKWIYPNRSNYKADLRNGSMYGISYGDELIAVVTLDNMQSKRYQLISWNDKDGKPCCIHRLAVDPSHQGKGLGKVLLQYIENFAIRNGYTSVRIDVYKINETAKALYIRNGYEERGEVRYPMRKHTYVTMEKQLCKLS</sequence>
<accession>A0ABT9TYD9</accession>
<protein>
    <submittedName>
        <fullName evidence="4">Ribosomal protein S18 acetylase RimI-like enzyme</fullName>
    </submittedName>
</protein>
<dbReference type="Pfam" id="PF00583">
    <property type="entry name" value="Acetyltransf_1"/>
    <property type="match status" value="1"/>
</dbReference>
<dbReference type="SUPFAM" id="SSF55729">
    <property type="entry name" value="Acyl-CoA N-acyltransferases (Nat)"/>
    <property type="match status" value="1"/>
</dbReference>
<dbReference type="PROSITE" id="PS51186">
    <property type="entry name" value="GNAT"/>
    <property type="match status" value="1"/>
</dbReference>
<dbReference type="InterPro" id="IPR050680">
    <property type="entry name" value="YpeA/RimI_acetyltransf"/>
</dbReference>
<reference evidence="4 5" key="1">
    <citation type="submission" date="2023-07" db="EMBL/GenBank/DDBJ databases">
        <title>Sorghum-associated microbial communities from plants grown in Nebraska, USA.</title>
        <authorList>
            <person name="Schachtman D."/>
        </authorList>
    </citation>
    <scope>NUCLEOTIDE SEQUENCE [LARGE SCALE GENOMIC DNA]</scope>
    <source>
        <strain evidence="4 5">CC482</strain>
    </source>
</reference>
<comment type="caution">
    <text evidence="4">The sequence shown here is derived from an EMBL/GenBank/DDBJ whole genome shotgun (WGS) entry which is preliminary data.</text>
</comment>
<dbReference type="PANTHER" id="PTHR43420">
    <property type="entry name" value="ACETYLTRANSFERASE"/>
    <property type="match status" value="1"/>
</dbReference>
<dbReference type="InterPro" id="IPR000182">
    <property type="entry name" value="GNAT_dom"/>
</dbReference>
<evidence type="ECO:0000256" key="2">
    <source>
        <dbReference type="ARBA" id="ARBA00023315"/>
    </source>
</evidence>
<evidence type="ECO:0000259" key="3">
    <source>
        <dbReference type="PROSITE" id="PS51186"/>
    </source>
</evidence>
<dbReference type="PANTHER" id="PTHR43420:SF47">
    <property type="entry name" value="N-ACETYLTRANSFERASE DOMAIN-CONTAINING PROTEIN"/>
    <property type="match status" value="1"/>
</dbReference>
<proteinExistence type="predicted"/>
<organism evidence="4 5">
    <name type="scientific">Paenibacillus harenae</name>
    <dbReference type="NCBI Taxonomy" id="306543"/>
    <lineage>
        <taxon>Bacteria</taxon>
        <taxon>Bacillati</taxon>
        <taxon>Bacillota</taxon>
        <taxon>Bacilli</taxon>
        <taxon>Bacillales</taxon>
        <taxon>Paenibacillaceae</taxon>
        <taxon>Paenibacillus</taxon>
    </lineage>
</organism>
<evidence type="ECO:0000313" key="4">
    <source>
        <dbReference type="EMBL" id="MDQ0112385.1"/>
    </source>
</evidence>
<dbReference type="InterPro" id="IPR016181">
    <property type="entry name" value="Acyl_CoA_acyltransferase"/>
</dbReference>
<evidence type="ECO:0000313" key="5">
    <source>
        <dbReference type="Proteomes" id="UP001229346"/>
    </source>
</evidence>